<feature type="region of interest" description="Disordered" evidence="4">
    <location>
        <begin position="1"/>
        <end position="66"/>
    </location>
</feature>
<dbReference type="InterPro" id="IPR056884">
    <property type="entry name" value="NPHP3-like_N"/>
</dbReference>
<dbReference type="Proteomes" id="UP000030108">
    <property type="component" value="Unassembled WGS sequence"/>
</dbReference>
<dbReference type="SUPFAM" id="SSF50978">
    <property type="entry name" value="WD40 repeat-like"/>
    <property type="match status" value="3"/>
</dbReference>
<evidence type="ECO:0000256" key="1">
    <source>
        <dbReference type="ARBA" id="ARBA00022574"/>
    </source>
</evidence>
<feature type="compositionally biased region" description="Polar residues" evidence="4">
    <location>
        <begin position="161"/>
        <end position="184"/>
    </location>
</feature>
<evidence type="ECO:0000313" key="7">
    <source>
        <dbReference type="Proteomes" id="UP000030108"/>
    </source>
</evidence>
<dbReference type="Pfam" id="PF24883">
    <property type="entry name" value="NPHP3_N"/>
    <property type="match status" value="1"/>
</dbReference>
<keyword evidence="1 3" id="KW-0853">WD repeat</keyword>
<protein>
    <submittedName>
        <fullName evidence="6">Vegetative incompatibility protein HET-E-1</fullName>
    </submittedName>
</protein>
<sequence length="1473" mass="161828">MSSPPDTIKQKKGIRQLLKESFRSRSRSPSQSLLQPDPGSSSVTTGLDTSEGIANTGKGGPLVDSATTATHHANISVSASEPAGGTSRIPIIIEPVDIRPAAVQLASAREVPWQDDPTSTDTESRIAPNHPSESPNLTPEIPTIVADMPVNTEPHLAPLSSEYTSRPLRTSKSQPVLPNLPSDQAQRRWNPAWNGLRGSLRFLKDSSNVFPQLSSAVESLLSCLDGLENRQDFEDLATELNTQSESLKQHMNGPSSVLMSGSTVSVAIAIERQTMVIKNKLTRTSGRGMRGASMDEDELVRHYRKIQSHFRQLQINASMSTWSIANEHLVNTRLEGLSPVKQATYDSSLSTQISRRGCTEGTRIGVLNGLDDWLHDPTSSSIYWMNGMAGTGKTTIASTFCERVERCKLLAASFFCTRTSAECRDVTRIVPTIAYQLARYSVPFQSALCKILGQTPDIGSKNMLKQFEQLLKEPLQQVKDAMPDNLVVVIDALDECDDRNGVELVLDMLFRHAAHVPLKFLLTSRPEPEIYNKMVAHAQSREVIHLHDIEKSLVRADIELYLKEELGFMSPPASQAEVEQLVERAGTLFIYAATLVRYIRSGKRLADPHKRLRSVLGLTPESSKKYTQIDALYTAVLQSALNEEELEADETEDIRVVLRTVLFAQEPISVETIAELAEIDDPQRVMHALHPLRSVLHQSEETGLVSTLHASFPDFMFSYERSGTYFYDVVEHSQLLARRCFLVMKYQLRFNICNLASSFVPDKEVENIEKRIKTSISPTLAYACRYWTSHLALAPQASVLLTLLDEFLCHRLLFWMEVLCLRRELSAGVDGLLKAQQWLMHTEISSINLVHCVDEARSFVTSFAVNPTSQCTPHIYISSLSLCPRSSTVYQHYGSRTRGLLELQGSLVDVREGAPLAVWNVNFQINSLALSPDGTRVVIGSYDTTVRILSAYDSAPLVGPLSGHTSSVISVAFSSDGSRIVSASRDGIRVWNAYNGTLIIGPFRELMGLIGSVAFSPDGARVVSGSRDGTVRIWNAHDGTPMFEPLPGHLDLVYHVIFSPNGAYVAASSSLRTIQLWNSVDGAPTGPPFKGHTGSVNCLAFTPDNTQLVSGSSDQTIRVWNIPNGSLATHPFEGHASSIESVAVSPDGTRVVSSSTSTVLLWKIDDGTLVAGPFYGPTVSLNSLAYSPDGTRVIYAGLGHICVRNMRDGMFPPPPSPLQGDIIIGIKYVTFRPDSTHFLSTGRENTIRVWNAIDGSFITSPNKAEFMPNSFSTFSPDGSCIASTSHDDSLQVVNLMDSSIVAGPFEIERSELSTLSFSRNNRAVIMGYLDGTIKVCDLKSGNTTVGSFVAHHKRVSSISESPDCSLLVSHSDYEMAIRVWNIVTPALDLPLFSTSIDPSSGHSYAAVYDGWRIREDGWAVNNSQHLLFWLPPDLASAWCSPYATLAITKAGILQVPKQKLFVGDQWTRCYVPD</sequence>
<name>X8JE32_9AGAM</name>
<dbReference type="Gene3D" id="2.130.10.10">
    <property type="entry name" value="YVTN repeat-like/Quinoprotein amine dehydrogenase"/>
    <property type="match status" value="3"/>
</dbReference>
<dbReference type="EMBL" id="JATN01000319">
    <property type="protein sequence ID" value="EUC61561.1"/>
    <property type="molecule type" value="Genomic_DNA"/>
</dbReference>
<evidence type="ECO:0000259" key="5">
    <source>
        <dbReference type="PROSITE" id="PS50837"/>
    </source>
</evidence>
<proteinExistence type="predicted"/>
<organism evidence="6 7">
    <name type="scientific">Rhizoctonia solani AG-3 Rhs1AP</name>
    <dbReference type="NCBI Taxonomy" id="1086054"/>
    <lineage>
        <taxon>Eukaryota</taxon>
        <taxon>Fungi</taxon>
        <taxon>Dikarya</taxon>
        <taxon>Basidiomycota</taxon>
        <taxon>Agaricomycotina</taxon>
        <taxon>Agaricomycetes</taxon>
        <taxon>Cantharellales</taxon>
        <taxon>Ceratobasidiaceae</taxon>
        <taxon>Rhizoctonia</taxon>
    </lineage>
</organism>
<feature type="non-terminal residue" evidence="6">
    <location>
        <position position="1473"/>
    </location>
</feature>
<dbReference type="InterPro" id="IPR001680">
    <property type="entry name" value="WD40_rpt"/>
</dbReference>
<dbReference type="PROSITE" id="PS50837">
    <property type="entry name" value="NACHT"/>
    <property type="match status" value="1"/>
</dbReference>
<accession>X8JE32</accession>
<evidence type="ECO:0000256" key="4">
    <source>
        <dbReference type="SAM" id="MobiDB-lite"/>
    </source>
</evidence>
<dbReference type="Gene3D" id="3.40.50.300">
    <property type="entry name" value="P-loop containing nucleotide triphosphate hydrolases"/>
    <property type="match status" value="1"/>
</dbReference>
<feature type="repeat" description="WD" evidence="3">
    <location>
        <begin position="1132"/>
        <end position="1172"/>
    </location>
</feature>
<feature type="repeat" description="WD" evidence="3">
    <location>
        <begin position="961"/>
        <end position="987"/>
    </location>
</feature>
<feature type="repeat" description="WD" evidence="3">
    <location>
        <begin position="1226"/>
        <end position="1260"/>
    </location>
</feature>
<dbReference type="InterPro" id="IPR027417">
    <property type="entry name" value="P-loop_NTPase"/>
</dbReference>
<dbReference type="SMART" id="SM00320">
    <property type="entry name" value="WD40"/>
    <property type="match status" value="11"/>
</dbReference>
<keyword evidence="2" id="KW-0677">Repeat</keyword>
<dbReference type="PANTHER" id="PTHR44129">
    <property type="entry name" value="WD REPEAT-CONTAINING PROTEIN POP1"/>
    <property type="match status" value="1"/>
</dbReference>
<dbReference type="InterPro" id="IPR019775">
    <property type="entry name" value="WD40_repeat_CS"/>
</dbReference>
<dbReference type="PRINTS" id="PR00320">
    <property type="entry name" value="GPROTEINBRPT"/>
</dbReference>
<reference evidence="7" key="1">
    <citation type="journal article" date="2014" name="Genome Announc.">
        <title>Draft genome sequence of the plant-pathogenic soil fungus Rhizoctonia solani anastomosis group 3 strain Rhs1AP.</title>
        <authorList>
            <person name="Cubeta M.A."/>
            <person name="Thomas E."/>
            <person name="Dean R.A."/>
            <person name="Jabaji S."/>
            <person name="Neate S.M."/>
            <person name="Tavantzis S."/>
            <person name="Toda T."/>
            <person name="Vilgalys R."/>
            <person name="Bharathan N."/>
            <person name="Fedorova-Abrams N."/>
            <person name="Pakala S.B."/>
            <person name="Pakala S.M."/>
            <person name="Zafar N."/>
            <person name="Joardar V."/>
            <person name="Losada L."/>
            <person name="Nierman W.C."/>
        </authorList>
    </citation>
    <scope>NUCLEOTIDE SEQUENCE [LARGE SCALE GENOMIC DNA]</scope>
    <source>
        <strain evidence="7">AG-3</strain>
    </source>
</reference>
<dbReference type="InterPro" id="IPR036322">
    <property type="entry name" value="WD40_repeat_dom_sf"/>
</dbReference>
<evidence type="ECO:0000256" key="3">
    <source>
        <dbReference type="PROSITE-ProRule" id="PRU00221"/>
    </source>
</evidence>
<comment type="caution">
    <text evidence="6">The sequence shown here is derived from an EMBL/GenBank/DDBJ whole genome shotgun (WGS) entry which is preliminary data.</text>
</comment>
<dbReference type="InterPro" id="IPR007111">
    <property type="entry name" value="NACHT_NTPase"/>
</dbReference>
<feature type="region of interest" description="Disordered" evidence="4">
    <location>
        <begin position="153"/>
        <end position="185"/>
    </location>
</feature>
<feature type="repeat" description="WD" evidence="3">
    <location>
        <begin position="1046"/>
        <end position="1078"/>
    </location>
</feature>
<dbReference type="InterPro" id="IPR015943">
    <property type="entry name" value="WD40/YVTN_repeat-like_dom_sf"/>
</dbReference>
<evidence type="ECO:0000256" key="2">
    <source>
        <dbReference type="ARBA" id="ARBA00022737"/>
    </source>
</evidence>
<dbReference type="PROSITE" id="PS50082">
    <property type="entry name" value="WD_REPEATS_2"/>
    <property type="match status" value="6"/>
</dbReference>
<dbReference type="PROSITE" id="PS00678">
    <property type="entry name" value="WD_REPEATS_1"/>
    <property type="match status" value="1"/>
</dbReference>
<feature type="repeat" description="WD" evidence="3">
    <location>
        <begin position="1089"/>
        <end position="1130"/>
    </location>
</feature>
<dbReference type="InterPro" id="IPR020472">
    <property type="entry name" value="WD40_PAC1"/>
</dbReference>
<feature type="domain" description="NACHT" evidence="5">
    <location>
        <begin position="381"/>
        <end position="526"/>
    </location>
</feature>
<feature type="repeat" description="WD" evidence="3">
    <location>
        <begin position="1010"/>
        <end position="1044"/>
    </location>
</feature>
<dbReference type="Pfam" id="PF00400">
    <property type="entry name" value="WD40"/>
    <property type="match status" value="7"/>
</dbReference>
<dbReference type="InterPro" id="IPR050349">
    <property type="entry name" value="WD_LIS1/nudF_dynein_reg"/>
</dbReference>
<evidence type="ECO:0000313" key="6">
    <source>
        <dbReference type="EMBL" id="EUC61561.1"/>
    </source>
</evidence>
<gene>
    <name evidence="6" type="ORF">RSOL_397290</name>
</gene>
<feature type="region of interest" description="Disordered" evidence="4">
    <location>
        <begin position="110"/>
        <end position="140"/>
    </location>
</feature>
<dbReference type="PROSITE" id="PS50294">
    <property type="entry name" value="WD_REPEATS_REGION"/>
    <property type="match status" value="4"/>
</dbReference>
<dbReference type="CDD" id="cd00200">
    <property type="entry name" value="WD40"/>
    <property type="match status" value="1"/>
</dbReference>
<dbReference type="SUPFAM" id="SSF52540">
    <property type="entry name" value="P-loop containing nucleoside triphosphate hydrolases"/>
    <property type="match status" value="1"/>
</dbReference>
<feature type="compositionally biased region" description="Low complexity" evidence="4">
    <location>
        <begin position="27"/>
        <end position="42"/>
    </location>
</feature>